<keyword evidence="2" id="KW-1185">Reference proteome</keyword>
<dbReference type="Proteomes" id="UP000253314">
    <property type="component" value="Unassembled WGS sequence"/>
</dbReference>
<gene>
    <name evidence="1" type="ORF">DS031_12600</name>
</gene>
<evidence type="ECO:0000313" key="2">
    <source>
        <dbReference type="Proteomes" id="UP000253314"/>
    </source>
</evidence>
<dbReference type="Pfam" id="PF14005">
    <property type="entry name" value="YpjP"/>
    <property type="match status" value="1"/>
</dbReference>
<dbReference type="AlphaFoldDB" id="A0A366XYH3"/>
<dbReference type="InterPro" id="IPR025616">
    <property type="entry name" value="YpjP"/>
</dbReference>
<dbReference type="OrthoDB" id="2435352at2"/>
<dbReference type="EMBL" id="QOCW01000012">
    <property type="protein sequence ID" value="RBW69214.1"/>
    <property type="molecule type" value="Genomic_DNA"/>
</dbReference>
<proteinExistence type="predicted"/>
<reference evidence="1 2" key="1">
    <citation type="submission" date="2018-07" db="EMBL/GenBank/DDBJ databases">
        <title>Lottiidibacillus patelloidae gen. nov., sp. nov., isolated from the intestinal tract of a marine limpet and the reclassification of B. taeanensis BH030017T, B. algicola KMM 3737T and B. hwajinpoensis SW-72T as genus Lottiidibacillus.</title>
        <authorList>
            <person name="Liu R."/>
            <person name="Huang Z."/>
        </authorList>
    </citation>
    <scope>NUCLEOTIDE SEQUENCE [LARGE SCALE GENOMIC DNA]</scope>
    <source>
        <strain evidence="1 2">BH030017</strain>
    </source>
</reference>
<name>A0A366XYH3_9BACI</name>
<accession>A0A366XYH3</accession>
<comment type="caution">
    <text evidence="1">The sequence shown here is derived from an EMBL/GenBank/DDBJ whole genome shotgun (WGS) entry which is preliminary data.</text>
</comment>
<organism evidence="1 2">
    <name type="scientific">Bacillus taeanensis</name>
    <dbReference type="NCBI Taxonomy" id="273032"/>
    <lineage>
        <taxon>Bacteria</taxon>
        <taxon>Bacillati</taxon>
        <taxon>Bacillota</taxon>
        <taxon>Bacilli</taxon>
        <taxon>Bacillales</taxon>
        <taxon>Bacillaceae</taxon>
        <taxon>Bacillus</taxon>
    </lineage>
</organism>
<protein>
    <recommendedName>
        <fullName evidence="3">Cell division protein FtsK</fullName>
    </recommendedName>
</protein>
<sequence>MCEKMNIKIVRGRNKMPLWLRKSIVVLITILTFGTVVPTSILLNDSDSKRSEVVAHSIDTKGDAVSENFIEEQLAQPEKQNNEAKLSESVSWNVIPKSFSEKEKLQNEFMTYTMSEAKKLAEIKFGPVINRRVGKQYEQEVLPKFGKVVTLLGEELEEEQIRHLKISQNPAGGLGEKILHIYDERNGQDIIRFHVRRDHPPLDGYWFNFHYHVPTDNFQTHHEIGKIYWDKNTPPHWSA</sequence>
<evidence type="ECO:0000313" key="1">
    <source>
        <dbReference type="EMBL" id="RBW69214.1"/>
    </source>
</evidence>
<evidence type="ECO:0008006" key="3">
    <source>
        <dbReference type="Google" id="ProtNLM"/>
    </source>
</evidence>